<evidence type="ECO:0000256" key="5">
    <source>
        <dbReference type="SAM" id="Phobius"/>
    </source>
</evidence>
<keyword evidence="4" id="KW-0802">TPR repeat</keyword>
<dbReference type="PRINTS" id="PR00069">
    <property type="entry name" value="ALDKETRDTASE"/>
</dbReference>
<dbReference type="Gene3D" id="1.25.40.10">
    <property type="entry name" value="Tetratricopeptide repeat domain"/>
    <property type="match status" value="2"/>
</dbReference>
<keyword evidence="5" id="KW-0472">Membrane</keyword>
<dbReference type="EMBL" id="CAJVPJ010001272">
    <property type="protein sequence ID" value="CAG8584181.1"/>
    <property type="molecule type" value="Genomic_DNA"/>
</dbReference>
<dbReference type="InterPro" id="IPR019734">
    <property type="entry name" value="TPR_rpt"/>
</dbReference>
<gene>
    <name evidence="7" type="ORF">POCULU_LOCUS6643</name>
</gene>
<dbReference type="Pfam" id="PF00248">
    <property type="entry name" value="Aldo_ket_red"/>
    <property type="match status" value="1"/>
</dbReference>
<keyword evidence="2" id="KW-0521">NADP</keyword>
<keyword evidence="5" id="KW-1133">Transmembrane helix</keyword>
<accession>A0A9N9C234</accession>
<dbReference type="PANTHER" id="PTHR43827">
    <property type="entry name" value="2,5-DIKETO-D-GLUCONIC ACID REDUCTASE"/>
    <property type="match status" value="1"/>
</dbReference>
<dbReference type="SMART" id="SM00028">
    <property type="entry name" value="TPR"/>
    <property type="match status" value="2"/>
</dbReference>
<dbReference type="InterPro" id="IPR036812">
    <property type="entry name" value="NAD(P)_OxRdtase_dom_sf"/>
</dbReference>
<reference evidence="7" key="1">
    <citation type="submission" date="2021-06" db="EMBL/GenBank/DDBJ databases">
        <authorList>
            <person name="Kallberg Y."/>
            <person name="Tangrot J."/>
            <person name="Rosling A."/>
        </authorList>
    </citation>
    <scope>NUCLEOTIDE SEQUENCE</scope>
    <source>
        <strain evidence="7">IA702</strain>
    </source>
</reference>
<dbReference type="PROSITE" id="PS00062">
    <property type="entry name" value="ALDOKETO_REDUCTASE_2"/>
    <property type="match status" value="1"/>
</dbReference>
<dbReference type="PROSITE" id="PS50005">
    <property type="entry name" value="TPR"/>
    <property type="match status" value="1"/>
</dbReference>
<comment type="similarity">
    <text evidence="1">Belongs to the aldo/keto reductase family.</text>
</comment>
<protein>
    <submittedName>
        <fullName evidence="7">9614_t:CDS:1</fullName>
    </submittedName>
</protein>
<dbReference type="Gene3D" id="3.20.20.100">
    <property type="entry name" value="NADP-dependent oxidoreductase domain"/>
    <property type="match status" value="1"/>
</dbReference>
<evidence type="ECO:0000256" key="3">
    <source>
        <dbReference type="ARBA" id="ARBA00023002"/>
    </source>
</evidence>
<keyword evidence="5" id="KW-0812">Transmembrane</keyword>
<evidence type="ECO:0000256" key="4">
    <source>
        <dbReference type="PROSITE-ProRule" id="PRU00339"/>
    </source>
</evidence>
<evidence type="ECO:0000313" key="7">
    <source>
        <dbReference type="EMBL" id="CAG8584181.1"/>
    </source>
</evidence>
<dbReference type="InterPro" id="IPR020471">
    <property type="entry name" value="AKR"/>
</dbReference>
<dbReference type="SUPFAM" id="SSF48452">
    <property type="entry name" value="TPR-like"/>
    <property type="match status" value="2"/>
</dbReference>
<keyword evidence="8" id="KW-1185">Reference proteome</keyword>
<evidence type="ECO:0000256" key="1">
    <source>
        <dbReference type="ARBA" id="ARBA00007905"/>
    </source>
</evidence>
<dbReference type="AlphaFoldDB" id="A0A9N9C234"/>
<evidence type="ECO:0000313" key="8">
    <source>
        <dbReference type="Proteomes" id="UP000789572"/>
    </source>
</evidence>
<dbReference type="CDD" id="cd19136">
    <property type="entry name" value="AKR_DrGR-like"/>
    <property type="match status" value="1"/>
</dbReference>
<evidence type="ECO:0000259" key="6">
    <source>
        <dbReference type="Pfam" id="PF00248"/>
    </source>
</evidence>
<keyword evidence="3" id="KW-0560">Oxidoreductase</keyword>
<proteinExistence type="inferred from homology"/>
<dbReference type="InterPro" id="IPR018170">
    <property type="entry name" value="Aldo/ket_reductase_CS"/>
</dbReference>
<name>A0A9N9C234_9GLOM</name>
<dbReference type="InterPro" id="IPR011990">
    <property type="entry name" value="TPR-like_helical_dom_sf"/>
</dbReference>
<comment type="caution">
    <text evidence="7">The sequence shown here is derived from an EMBL/GenBank/DDBJ whole genome shotgun (WGS) entry which is preliminary data.</text>
</comment>
<organism evidence="7 8">
    <name type="scientific">Paraglomus occultum</name>
    <dbReference type="NCBI Taxonomy" id="144539"/>
    <lineage>
        <taxon>Eukaryota</taxon>
        <taxon>Fungi</taxon>
        <taxon>Fungi incertae sedis</taxon>
        <taxon>Mucoromycota</taxon>
        <taxon>Glomeromycotina</taxon>
        <taxon>Glomeromycetes</taxon>
        <taxon>Paraglomerales</taxon>
        <taxon>Paraglomeraceae</taxon>
        <taxon>Paraglomus</taxon>
    </lineage>
</organism>
<dbReference type="PROSITE" id="PS00063">
    <property type="entry name" value="ALDOKETO_REDUCTASE_3"/>
    <property type="match status" value="1"/>
</dbReference>
<dbReference type="PANTHER" id="PTHR43827:SF3">
    <property type="entry name" value="NADP-DEPENDENT OXIDOREDUCTASE DOMAIN-CONTAINING PROTEIN"/>
    <property type="match status" value="1"/>
</dbReference>
<dbReference type="Proteomes" id="UP000789572">
    <property type="component" value="Unassembled WGS sequence"/>
</dbReference>
<feature type="domain" description="NADP-dependent oxidoreductase" evidence="6">
    <location>
        <begin position="29"/>
        <end position="273"/>
    </location>
</feature>
<dbReference type="PROSITE" id="PS00798">
    <property type="entry name" value="ALDOKETO_REDUCTASE_1"/>
    <property type="match status" value="1"/>
</dbReference>
<feature type="transmembrane region" description="Helical" evidence="5">
    <location>
        <begin position="356"/>
        <end position="379"/>
    </location>
</feature>
<dbReference type="OrthoDB" id="416253at2759"/>
<dbReference type="SUPFAM" id="SSF51430">
    <property type="entry name" value="NAD(P)-linked oxidoreductase"/>
    <property type="match status" value="1"/>
</dbReference>
<dbReference type="Pfam" id="PF13181">
    <property type="entry name" value="TPR_8"/>
    <property type="match status" value="1"/>
</dbReference>
<dbReference type="FunFam" id="3.20.20.100:FF:000002">
    <property type="entry name" value="2,5-diketo-D-gluconic acid reductase A"/>
    <property type="match status" value="1"/>
</dbReference>
<dbReference type="GO" id="GO:0016616">
    <property type="term" value="F:oxidoreductase activity, acting on the CH-OH group of donors, NAD or NADP as acceptor"/>
    <property type="evidence" value="ECO:0007669"/>
    <property type="project" value="UniProtKB-ARBA"/>
</dbReference>
<dbReference type="InterPro" id="IPR023210">
    <property type="entry name" value="NADP_OxRdtase_dom"/>
</dbReference>
<evidence type="ECO:0000256" key="2">
    <source>
        <dbReference type="ARBA" id="ARBA00022857"/>
    </source>
</evidence>
<sequence>MITTASFRLNNGVEMPACGLGTYRIKQPEIIDSVVRQAVKCGYRLVDSAAVYKNEEAIGKTIRSIIEDTSSGLRREDFFITSKLAPRDHGFETAYNACLTSLKKLDLGYLDLFLIHWPGSQRLTQDNPRNKVNRQQSYKALEKLYGEGKVRAIGISNYTLAHLEDLLTYASITPQVHQFEVHPLLYQTELIDFCKRYNILVQAYSSLGEGKLVDGSHNIEGVETMAQKHGVSEAQVYLRWGYQHGFGVIPKSTNLQRIQKNSEIFHFELDDESAITNKTLLSNFKISAPKREFWLPLNHKIIPTHVQESFVSVKRSTYHSRTPLSTSRSFPIGRINQNYTSLIIDASRETRRILKYFGIGLVTIGLLTLITWRGIHLYIEYFYHSTPSTLPRLARDCLRGAYVREEFYPDSHLAEQYLQHALRIAIQEQQLPPDDPIVLDIILRMANNSAMIENYHDALTRYESVWQILVDSGTEENVVKAIEVSKKVSWVCINMHDYEKAEKYLRWSIGSMSQKGDAGSTVPAIMNTDFIEHMLLLAGIYAQQKHYNKALALYAGILKQLKETPNRSDQSFICYEAIIKGHIGEILFGQNKLDDAMGWLQQGLLLTKQGSGMRACDECAGVIFNNLGTIHESRGQMEDAKEFYQKAVGYAKKAGDVRGIDEFQKRLDDIDQKTASQKSG</sequence>
<feature type="repeat" description="TPR" evidence="4">
    <location>
        <begin position="621"/>
        <end position="654"/>
    </location>
</feature>